<name>A0A0E9S3H8_ANGAN</name>
<reference evidence="1" key="1">
    <citation type="submission" date="2014-11" db="EMBL/GenBank/DDBJ databases">
        <authorList>
            <person name="Amaro Gonzalez C."/>
        </authorList>
    </citation>
    <scope>NUCLEOTIDE SEQUENCE</scope>
</reference>
<reference evidence="1" key="2">
    <citation type="journal article" date="2015" name="Fish Shellfish Immunol.">
        <title>Early steps in the European eel (Anguilla anguilla)-Vibrio vulnificus interaction in the gills: Role of the RtxA13 toxin.</title>
        <authorList>
            <person name="Callol A."/>
            <person name="Pajuelo D."/>
            <person name="Ebbesson L."/>
            <person name="Teles M."/>
            <person name="MacKenzie S."/>
            <person name="Amaro C."/>
        </authorList>
    </citation>
    <scope>NUCLEOTIDE SEQUENCE</scope>
</reference>
<accession>A0A0E9S3H8</accession>
<sequence length="34" mass="3382">MILQTVPPVVSGLGDVILTASHAVAAVHQTGVLS</sequence>
<proteinExistence type="predicted"/>
<organism evidence="1">
    <name type="scientific">Anguilla anguilla</name>
    <name type="common">European freshwater eel</name>
    <name type="synonym">Muraena anguilla</name>
    <dbReference type="NCBI Taxonomy" id="7936"/>
    <lineage>
        <taxon>Eukaryota</taxon>
        <taxon>Metazoa</taxon>
        <taxon>Chordata</taxon>
        <taxon>Craniata</taxon>
        <taxon>Vertebrata</taxon>
        <taxon>Euteleostomi</taxon>
        <taxon>Actinopterygii</taxon>
        <taxon>Neopterygii</taxon>
        <taxon>Teleostei</taxon>
        <taxon>Anguilliformes</taxon>
        <taxon>Anguillidae</taxon>
        <taxon>Anguilla</taxon>
    </lineage>
</organism>
<dbReference type="EMBL" id="GBXM01073479">
    <property type="protein sequence ID" value="JAH35098.1"/>
    <property type="molecule type" value="Transcribed_RNA"/>
</dbReference>
<dbReference type="AlphaFoldDB" id="A0A0E9S3H8"/>
<protein>
    <submittedName>
        <fullName evidence="1">Uncharacterized protein</fullName>
    </submittedName>
</protein>
<evidence type="ECO:0000313" key="1">
    <source>
        <dbReference type="EMBL" id="JAH35098.1"/>
    </source>
</evidence>